<feature type="signal peptide" evidence="1">
    <location>
        <begin position="1"/>
        <end position="34"/>
    </location>
</feature>
<feature type="chain" id="PRO_5023146663" description="Nuclear transport factor 2 family protein" evidence="1">
    <location>
        <begin position="35"/>
        <end position="159"/>
    </location>
</feature>
<name>A0A5C8PKW2_9HYPH</name>
<dbReference type="Proteomes" id="UP000321638">
    <property type="component" value="Unassembled WGS sequence"/>
</dbReference>
<evidence type="ECO:0008006" key="4">
    <source>
        <dbReference type="Google" id="ProtNLM"/>
    </source>
</evidence>
<evidence type="ECO:0000256" key="1">
    <source>
        <dbReference type="SAM" id="SignalP"/>
    </source>
</evidence>
<dbReference type="EMBL" id="VDUZ01000017">
    <property type="protein sequence ID" value="TXL74587.1"/>
    <property type="molecule type" value="Genomic_DNA"/>
</dbReference>
<organism evidence="2 3">
    <name type="scientific">Vineibacter terrae</name>
    <dbReference type="NCBI Taxonomy" id="2586908"/>
    <lineage>
        <taxon>Bacteria</taxon>
        <taxon>Pseudomonadati</taxon>
        <taxon>Pseudomonadota</taxon>
        <taxon>Alphaproteobacteria</taxon>
        <taxon>Hyphomicrobiales</taxon>
        <taxon>Vineibacter</taxon>
    </lineage>
</organism>
<sequence length="159" mass="17470">MSVIGDFKSVRRRGLGVILGAAVLLAAAMPPASAQKPPDPVMLEALVKSSLLTFNDANITGNYTVMHAKLAKPFRDQFSPEKLKEAFQSFSQQGIDFDIIAALKPVLSEDPRIDDRGALLVRGYFETSPNRVTFTLDYIQSDGDWKLINIHVKVKPPGE</sequence>
<accession>A0A5C8PKW2</accession>
<dbReference type="OrthoDB" id="7743892at2"/>
<reference evidence="2 3" key="1">
    <citation type="submission" date="2019-06" db="EMBL/GenBank/DDBJ databases">
        <title>New taxonomy in bacterial strain CC-CFT640, isolated from vineyard.</title>
        <authorList>
            <person name="Lin S.-Y."/>
            <person name="Tsai C.-F."/>
            <person name="Young C.-C."/>
        </authorList>
    </citation>
    <scope>NUCLEOTIDE SEQUENCE [LARGE SCALE GENOMIC DNA]</scope>
    <source>
        <strain evidence="2 3">CC-CFT640</strain>
    </source>
</reference>
<keyword evidence="1" id="KW-0732">Signal</keyword>
<evidence type="ECO:0000313" key="2">
    <source>
        <dbReference type="EMBL" id="TXL74587.1"/>
    </source>
</evidence>
<dbReference type="AlphaFoldDB" id="A0A5C8PKW2"/>
<gene>
    <name evidence="2" type="ORF">FHP25_16000</name>
</gene>
<evidence type="ECO:0000313" key="3">
    <source>
        <dbReference type="Proteomes" id="UP000321638"/>
    </source>
</evidence>
<proteinExistence type="predicted"/>
<comment type="caution">
    <text evidence="2">The sequence shown here is derived from an EMBL/GenBank/DDBJ whole genome shotgun (WGS) entry which is preliminary data.</text>
</comment>
<keyword evidence="3" id="KW-1185">Reference proteome</keyword>
<protein>
    <recommendedName>
        <fullName evidence="4">Nuclear transport factor 2 family protein</fullName>
    </recommendedName>
</protein>
<dbReference type="RefSeq" id="WP_147847961.1">
    <property type="nucleotide sequence ID" value="NZ_VDUZ01000017.1"/>
</dbReference>